<organism evidence="3 4">
    <name type="scientific">Exophiala spinifera</name>
    <dbReference type="NCBI Taxonomy" id="91928"/>
    <lineage>
        <taxon>Eukaryota</taxon>
        <taxon>Fungi</taxon>
        <taxon>Dikarya</taxon>
        <taxon>Ascomycota</taxon>
        <taxon>Pezizomycotina</taxon>
        <taxon>Eurotiomycetes</taxon>
        <taxon>Chaetothyriomycetidae</taxon>
        <taxon>Chaetothyriales</taxon>
        <taxon>Herpotrichiellaceae</taxon>
        <taxon>Exophiala</taxon>
    </lineage>
</organism>
<dbReference type="SUPFAM" id="SSF49899">
    <property type="entry name" value="Concanavalin A-like lectins/glucanases"/>
    <property type="match status" value="1"/>
</dbReference>
<dbReference type="PANTHER" id="PTHR38121:SF4">
    <property type="entry name" value="GH16 DOMAIN-CONTAINING PROTEIN-RELATED"/>
    <property type="match status" value="1"/>
</dbReference>
<dbReference type="EMBL" id="KN847498">
    <property type="protein sequence ID" value="KIW12670.1"/>
    <property type="molecule type" value="Genomic_DNA"/>
</dbReference>
<dbReference type="PANTHER" id="PTHR38121">
    <property type="entry name" value="GH16 DOMAIN-CONTAINING PROTEIN"/>
    <property type="match status" value="1"/>
</dbReference>
<dbReference type="Gene3D" id="2.60.120.200">
    <property type="match status" value="1"/>
</dbReference>
<evidence type="ECO:0000313" key="4">
    <source>
        <dbReference type="Proteomes" id="UP000053328"/>
    </source>
</evidence>
<dbReference type="HOGENOM" id="CLU_039765_0_1_1"/>
<sequence length="369" mass="41038">MVSLSVALIALLSLQSRASQLPERRSPLFPRASSPSSSKCDLYVVSGQDTTKFEHYTFSDFRALSNYSINEPPSVTAEEDQGQENITSPYFAQPPFSDQWEIRRGIRNAESTVPMIYSASNVYITKDPGSGGSETYLTLRTTRLQDFQSVVQLVSVPDLLHASMRTRMKILPDGKDGKNVARGAVVGFFTYESDTQESDIEILTRDPLDTVQLTNQPASSTTPGASFDSTIPHGKHWTDWTEYRIDWFPGRTLWYLDGKMVFNTTDSVPTDPSNLMFNLWSNGQSFSGTMRVGREVYVAVQWIEMAYNLNGQGQSSNQTDGKTQCSVDSVHTKGVPEVIKSSSAKHRAVSRLLDTINSVLFVLIACYCV</sequence>
<keyword evidence="4" id="KW-1185">Reference proteome</keyword>
<dbReference type="GeneID" id="27337031"/>
<dbReference type="OrthoDB" id="4388755at2759"/>
<accession>A0A0D2B239</accession>
<feature type="chain" id="PRO_5002238782" description="GH16 domain-containing protein" evidence="1">
    <location>
        <begin position="19"/>
        <end position="369"/>
    </location>
</feature>
<reference evidence="3 4" key="1">
    <citation type="submission" date="2015-01" db="EMBL/GenBank/DDBJ databases">
        <title>The Genome Sequence of Exophiala spinifera CBS89968.</title>
        <authorList>
            <consortium name="The Broad Institute Genomics Platform"/>
            <person name="Cuomo C."/>
            <person name="de Hoog S."/>
            <person name="Gorbushina A."/>
            <person name="Stielow B."/>
            <person name="Teixiera M."/>
            <person name="Abouelleil A."/>
            <person name="Chapman S.B."/>
            <person name="Priest M."/>
            <person name="Young S.K."/>
            <person name="Wortman J."/>
            <person name="Nusbaum C."/>
            <person name="Birren B."/>
        </authorList>
    </citation>
    <scope>NUCLEOTIDE SEQUENCE [LARGE SCALE GENOMIC DNA]</scope>
    <source>
        <strain evidence="3 4">CBS 89968</strain>
    </source>
</reference>
<proteinExistence type="predicted"/>
<feature type="domain" description="GH16" evidence="2">
    <location>
        <begin position="81"/>
        <end position="311"/>
    </location>
</feature>
<evidence type="ECO:0000259" key="2">
    <source>
        <dbReference type="PROSITE" id="PS51762"/>
    </source>
</evidence>
<name>A0A0D2B239_9EURO</name>
<feature type="signal peptide" evidence="1">
    <location>
        <begin position="1"/>
        <end position="18"/>
    </location>
</feature>
<dbReference type="RefSeq" id="XP_016232886.1">
    <property type="nucleotide sequence ID" value="XM_016384263.1"/>
</dbReference>
<dbReference type="AlphaFoldDB" id="A0A0D2B239"/>
<evidence type="ECO:0000256" key="1">
    <source>
        <dbReference type="SAM" id="SignalP"/>
    </source>
</evidence>
<dbReference type="InterPro" id="IPR000757">
    <property type="entry name" value="Beta-glucanase-like"/>
</dbReference>
<dbReference type="STRING" id="91928.A0A0D2B239"/>
<keyword evidence="1" id="KW-0732">Signal</keyword>
<dbReference type="Proteomes" id="UP000053328">
    <property type="component" value="Unassembled WGS sequence"/>
</dbReference>
<dbReference type="InterPro" id="IPR013320">
    <property type="entry name" value="ConA-like_dom_sf"/>
</dbReference>
<gene>
    <name evidence="3" type="ORF">PV08_09948</name>
</gene>
<dbReference type="CDD" id="cd00413">
    <property type="entry name" value="Glyco_hydrolase_16"/>
    <property type="match status" value="1"/>
</dbReference>
<dbReference type="GO" id="GO:0004553">
    <property type="term" value="F:hydrolase activity, hydrolyzing O-glycosyl compounds"/>
    <property type="evidence" value="ECO:0007669"/>
    <property type="project" value="InterPro"/>
</dbReference>
<dbReference type="GO" id="GO:0005975">
    <property type="term" value="P:carbohydrate metabolic process"/>
    <property type="evidence" value="ECO:0007669"/>
    <property type="project" value="InterPro"/>
</dbReference>
<dbReference type="Pfam" id="PF00722">
    <property type="entry name" value="Glyco_hydro_16"/>
    <property type="match status" value="1"/>
</dbReference>
<evidence type="ECO:0000313" key="3">
    <source>
        <dbReference type="EMBL" id="KIW12670.1"/>
    </source>
</evidence>
<dbReference type="VEuPathDB" id="FungiDB:PV08_09948"/>
<protein>
    <recommendedName>
        <fullName evidence="2">GH16 domain-containing protein</fullName>
    </recommendedName>
</protein>
<dbReference type="PROSITE" id="PS51762">
    <property type="entry name" value="GH16_2"/>
    <property type="match status" value="1"/>
</dbReference>